<comment type="caution">
    <text evidence="3">The sequence shown here is derived from an EMBL/GenBank/DDBJ whole genome shotgun (WGS) entry which is preliminary data.</text>
</comment>
<evidence type="ECO:0000313" key="4">
    <source>
        <dbReference type="Proteomes" id="UP000094526"/>
    </source>
</evidence>
<evidence type="ECO:0000256" key="2">
    <source>
        <dbReference type="SAM" id="Phobius"/>
    </source>
</evidence>
<accession>A0A1C1CUR3</accession>
<dbReference type="VEuPathDB" id="FungiDB:G647_05923"/>
<feature type="region of interest" description="Disordered" evidence="1">
    <location>
        <begin position="700"/>
        <end position="720"/>
    </location>
</feature>
<keyword evidence="2" id="KW-0812">Transmembrane</keyword>
<dbReference type="OrthoDB" id="3344043at2759"/>
<dbReference type="eggNOG" id="ENOG502SAP5">
    <property type="taxonomic scope" value="Eukaryota"/>
</dbReference>
<feature type="compositionally biased region" description="Gly residues" evidence="1">
    <location>
        <begin position="706"/>
        <end position="715"/>
    </location>
</feature>
<name>A0A1C1CUR3_9EURO</name>
<dbReference type="VEuPathDB" id="FungiDB:CLCR_08057"/>
<dbReference type="AlphaFoldDB" id="A0A1C1CUR3"/>
<organism evidence="3 4">
    <name type="scientific">Cladophialophora carrionii</name>
    <dbReference type="NCBI Taxonomy" id="86049"/>
    <lineage>
        <taxon>Eukaryota</taxon>
        <taxon>Fungi</taxon>
        <taxon>Dikarya</taxon>
        <taxon>Ascomycota</taxon>
        <taxon>Pezizomycotina</taxon>
        <taxon>Eurotiomycetes</taxon>
        <taxon>Chaetothyriomycetidae</taxon>
        <taxon>Chaetothyriales</taxon>
        <taxon>Herpotrichiellaceae</taxon>
        <taxon>Cladophialophora</taxon>
    </lineage>
</organism>
<reference evidence="4" key="1">
    <citation type="submission" date="2015-07" db="EMBL/GenBank/DDBJ databases">
        <authorList>
            <person name="Teixeira M.M."/>
            <person name="Souza R.C."/>
            <person name="Almeida L.G."/>
            <person name="Vicente V.A."/>
            <person name="de Hoog S."/>
            <person name="Bocca A.L."/>
            <person name="de Almeida S.R."/>
            <person name="Vasconcelos A.T."/>
            <person name="Felipe M.S."/>
        </authorList>
    </citation>
    <scope>NUCLEOTIDE SEQUENCE [LARGE SCALE GENOMIC DNA]</scope>
    <source>
        <strain evidence="4">KSF</strain>
    </source>
</reference>
<evidence type="ECO:0000313" key="3">
    <source>
        <dbReference type="EMBL" id="OCT52239.1"/>
    </source>
</evidence>
<keyword evidence="2" id="KW-1133">Transmembrane helix</keyword>
<dbReference type="Proteomes" id="UP000094526">
    <property type="component" value="Unassembled WGS sequence"/>
</dbReference>
<dbReference type="EMBL" id="LGRB01000009">
    <property type="protein sequence ID" value="OCT52239.1"/>
    <property type="molecule type" value="Genomic_DNA"/>
</dbReference>
<proteinExistence type="predicted"/>
<keyword evidence="2" id="KW-0472">Membrane</keyword>
<feature type="transmembrane region" description="Helical" evidence="2">
    <location>
        <begin position="679"/>
        <end position="698"/>
    </location>
</feature>
<keyword evidence="4" id="KW-1185">Reference proteome</keyword>
<evidence type="ECO:0000256" key="1">
    <source>
        <dbReference type="SAM" id="MobiDB-lite"/>
    </source>
</evidence>
<feature type="transmembrane region" description="Helical" evidence="2">
    <location>
        <begin position="644"/>
        <end position="667"/>
    </location>
</feature>
<dbReference type="STRING" id="86049.A0A1C1CUR3"/>
<gene>
    <name evidence="3" type="ORF">CLCR_08057</name>
</gene>
<protein>
    <submittedName>
        <fullName evidence="3">Uncharacterized protein</fullName>
    </submittedName>
</protein>
<sequence>MQGQDSPPRHLRNVPGFRDLRIGSPPSWRSSLHRRQLNGECHSDLYELLGTLNTQSDQHAAPGQPRIVSDTRADNGKLCGEAIYAETIVGQPGVPRSQRLVDSSEETLIGRPCRRAAVWKELWFPLLCIHGSMLLILGTLAVLVSVYRVKPQRGLFFDPTGWTDSRQRAYILLSIPATWLTFVTGRATQIAGLLSGFLMQLWTWKTAQSMAEASKLPKGDELPTPYQLSLLIGMLLASPDRLRRYVSYRCFRRQRKQAPRSPRLLLQAGLMLGVCFLMATLMFSADTLVHYTTETVQYDQVRVDSTVQASGRGLSEQCLAVKREDNFGFPCSINNLISNDAFLAEHNEMLFLYHNRSQTSEIRVVASDVGDVALLLPKTQDLSPYVDYRASTIGVTSQCKPISPSCNFGVWGPEDLYSGFYCSPNFWGSLGRSETNASVPGIDYPALGFKVDSNILLAFFMDEDLTKPYNPFGYNPDTGAPDPDIPLMPDSQLINEVHVAFATRFASTAVLANADLSLDAGFFKGPNPVYDSVIACRYQSLHVEYTWFNGTIRDVQTTPAPNGTISEIWHGGHISGSVSGTSATLQTILKQAAVQNSSTAFAQTWASLYSPVIMATVGGLSSSRSNLLQQTRVPMLVIKVSIPALVFLGWCCLGYIAVGCILAVLAVRTASRGDVRDAKVRLTLFGLVAWAVVASGLAGSGQQQDTGGGGGGGCGVLPREQDIGEEHDTVGLLQGRNSSSFYYKVIGGDKPPDSS</sequence>
<feature type="transmembrane region" description="Helical" evidence="2">
    <location>
        <begin position="264"/>
        <end position="285"/>
    </location>
</feature>
<feature type="transmembrane region" description="Helical" evidence="2">
    <location>
        <begin position="122"/>
        <end position="149"/>
    </location>
</feature>